<sequence length="126" mass="14515">MSSLLGKYVDYSLDLITDGDAVNECMCSLLSFGLTSNDVTRLYLSSKDPLFEINENNGETYISIKENGTIKDFSYNDESQHGIILITYSRSKKLSKYRMDYLWRIESRRNTCRSVASCEQLEKLPR</sequence>
<dbReference type="EMBL" id="CAADFP010000363">
    <property type="protein sequence ID" value="VFK35348.1"/>
    <property type="molecule type" value="Genomic_DNA"/>
</dbReference>
<name>A0A450Y1C8_9GAMM</name>
<proteinExistence type="predicted"/>
<dbReference type="AlphaFoldDB" id="A0A450Y1C8"/>
<organism evidence="2">
    <name type="scientific">Candidatus Kentrum sp. LPFa</name>
    <dbReference type="NCBI Taxonomy" id="2126335"/>
    <lineage>
        <taxon>Bacteria</taxon>
        <taxon>Pseudomonadati</taxon>
        <taxon>Pseudomonadota</taxon>
        <taxon>Gammaproteobacteria</taxon>
        <taxon>Candidatus Kentrum</taxon>
    </lineage>
</organism>
<protein>
    <submittedName>
        <fullName evidence="2">Uncharacterized protein</fullName>
    </submittedName>
</protein>
<dbReference type="EMBL" id="CAADFM010000214">
    <property type="protein sequence ID" value="VFK19074.1"/>
    <property type="molecule type" value="Genomic_DNA"/>
</dbReference>
<accession>A0A450Y1C8</accession>
<gene>
    <name evidence="1" type="ORF">BECKLPF1236A_GA0070988_102145</name>
    <name evidence="2" type="ORF">BECKLPF1236C_GA0070990_103631</name>
</gene>
<evidence type="ECO:0000313" key="2">
    <source>
        <dbReference type="EMBL" id="VFK35348.1"/>
    </source>
</evidence>
<evidence type="ECO:0000313" key="1">
    <source>
        <dbReference type="EMBL" id="VFK19074.1"/>
    </source>
</evidence>
<reference evidence="2" key="1">
    <citation type="submission" date="2019-02" db="EMBL/GenBank/DDBJ databases">
        <authorList>
            <person name="Gruber-Vodicka R. H."/>
            <person name="Seah K. B. B."/>
        </authorList>
    </citation>
    <scope>NUCLEOTIDE SEQUENCE</scope>
    <source>
        <strain evidence="1">BECK_S312</strain>
        <strain evidence="2">BECK_S426</strain>
    </source>
</reference>